<evidence type="ECO:0000256" key="2">
    <source>
        <dbReference type="ARBA" id="ARBA00023108"/>
    </source>
</evidence>
<dbReference type="EMBL" id="AGBW02008184">
    <property type="protein sequence ID" value="OWR54053.1"/>
    <property type="molecule type" value="Genomic_DNA"/>
</dbReference>
<dbReference type="STRING" id="278856.A0A212FJY3"/>
<dbReference type="InParanoid" id="A0A212FJY3"/>
<feature type="signal peptide" evidence="4">
    <location>
        <begin position="1"/>
        <end position="22"/>
    </location>
</feature>
<evidence type="ECO:0000256" key="4">
    <source>
        <dbReference type="SAM" id="SignalP"/>
    </source>
</evidence>
<dbReference type="PANTHER" id="PTHR11008">
    <property type="entry name" value="PROTEIN TAKEOUT-LIKE PROTEIN"/>
    <property type="match status" value="1"/>
</dbReference>
<dbReference type="eggNOG" id="ENOG502TBG2">
    <property type="taxonomic scope" value="Eukaryota"/>
</dbReference>
<dbReference type="FunFam" id="3.15.10.30:FF:000001">
    <property type="entry name" value="Takeout-like protein 1"/>
    <property type="match status" value="1"/>
</dbReference>
<dbReference type="GO" id="GO:0005615">
    <property type="term" value="C:extracellular space"/>
    <property type="evidence" value="ECO:0007669"/>
    <property type="project" value="TreeGrafter"/>
</dbReference>
<evidence type="ECO:0000313" key="5">
    <source>
        <dbReference type="EMBL" id="OWR54053.1"/>
    </source>
</evidence>
<dbReference type="Proteomes" id="UP000007151">
    <property type="component" value="Unassembled WGS sequence"/>
</dbReference>
<dbReference type="KEGG" id="dpl:KGM_207904"/>
<evidence type="ECO:0000313" key="6">
    <source>
        <dbReference type="Proteomes" id="UP000007151"/>
    </source>
</evidence>
<dbReference type="AlphaFoldDB" id="A0A212FJY3"/>
<dbReference type="SMART" id="SM00700">
    <property type="entry name" value="JHBP"/>
    <property type="match status" value="1"/>
</dbReference>
<keyword evidence="2" id="KW-0090">Biological rhythms</keyword>
<gene>
    <name evidence="5" type="ORF">KGM_207904</name>
</gene>
<keyword evidence="6" id="KW-1185">Reference proteome</keyword>
<dbReference type="PANTHER" id="PTHR11008:SF32">
    <property type="entry name" value="CIRCADIAN CLOCK-CONTROLLED PROTEIN DAYWAKE-RELATED"/>
    <property type="match status" value="1"/>
</dbReference>
<evidence type="ECO:0000256" key="3">
    <source>
        <dbReference type="ARBA" id="ARBA00060902"/>
    </source>
</evidence>
<protein>
    <submittedName>
        <fullName evidence="5">DUF233 protein</fullName>
    </submittedName>
</protein>
<accession>A0A212FJY3</accession>
<dbReference type="Gene3D" id="3.15.10.30">
    <property type="entry name" value="Haemolymph juvenile hormone binding protein"/>
    <property type="match status" value="1"/>
</dbReference>
<dbReference type="InterPro" id="IPR010562">
    <property type="entry name" value="Haemolymph_juvenile_hormone-bd"/>
</dbReference>
<comment type="similarity">
    <text evidence="3">Belongs to the TO family.</text>
</comment>
<sequence length="242" mass="27761">MISHSFYTFLISLFILFSESSSKIAPDYIVPCPGLKSDCLKKNIQETIPLFVQGIPSLGINSSDPLLRDKVNLDLPGGLKIEFYDGVLTGFKKCIVDSVKYENLQAELDLHCNLNLKGKYRATGKVLLFSINGDGDAKIKAHDTYMNCKIRFEDRVRDGIEYREIKDYKVNYRHGQKVSFVFTNLFKGNPELSETVLNFLNENWKEILDEFGKPIIETIIRITFNGIKKFFHQVPKSEIYIE</sequence>
<name>A0A212FJY3_DANPL</name>
<feature type="chain" id="PRO_5011114152" evidence="4">
    <location>
        <begin position="23"/>
        <end position="242"/>
    </location>
</feature>
<dbReference type="InterPro" id="IPR038606">
    <property type="entry name" value="To_sf"/>
</dbReference>
<keyword evidence="1 4" id="KW-0732">Signal</keyword>
<dbReference type="GO" id="GO:0007623">
    <property type="term" value="P:circadian rhythm"/>
    <property type="evidence" value="ECO:0007669"/>
    <property type="project" value="UniProtKB-ARBA"/>
</dbReference>
<dbReference type="Pfam" id="PF06585">
    <property type="entry name" value="JHBP"/>
    <property type="match status" value="1"/>
</dbReference>
<comment type="caution">
    <text evidence="5">The sequence shown here is derived from an EMBL/GenBank/DDBJ whole genome shotgun (WGS) entry which is preliminary data.</text>
</comment>
<reference evidence="5 6" key="1">
    <citation type="journal article" date="2011" name="Cell">
        <title>The monarch butterfly genome yields insights into long-distance migration.</title>
        <authorList>
            <person name="Zhan S."/>
            <person name="Merlin C."/>
            <person name="Boore J.L."/>
            <person name="Reppert S.M."/>
        </authorList>
    </citation>
    <scope>NUCLEOTIDE SEQUENCE [LARGE SCALE GENOMIC DNA]</scope>
    <source>
        <strain evidence="5">F-2</strain>
    </source>
</reference>
<evidence type="ECO:0000256" key="1">
    <source>
        <dbReference type="ARBA" id="ARBA00022729"/>
    </source>
</evidence>
<proteinExistence type="inferred from homology"/>
<organism evidence="5 6">
    <name type="scientific">Danaus plexippus plexippus</name>
    <dbReference type="NCBI Taxonomy" id="278856"/>
    <lineage>
        <taxon>Eukaryota</taxon>
        <taxon>Metazoa</taxon>
        <taxon>Ecdysozoa</taxon>
        <taxon>Arthropoda</taxon>
        <taxon>Hexapoda</taxon>
        <taxon>Insecta</taxon>
        <taxon>Pterygota</taxon>
        <taxon>Neoptera</taxon>
        <taxon>Endopterygota</taxon>
        <taxon>Lepidoptera</taxon>
        <taxon>Glossata</taxon>
        <taxon>Ditrysia</taxon>
        <taxon>Papilionoidea</taxon>
        <taxon>Nymphalidae</taxon>
        <taxon>Danainae</taxon>
        <taxon>Danaini</taxon>
        <taxon>Danaina</taxon>
        <taxon>Danaus</taxon>
        <taxon>Danaus</taxon>
    </lineage>
</organism>